<feature type="chain" id="PRO_5028848235" evidence="9">
    <location>
        <begin position="20"/>
        <end position="461"/>
    </location>
</feature>
<dbReference type="RefSeq" id="WP_190615729.1">
    <property type="nucleotide sequence ID" value="NZ_AP018712.1"/>
</dbReference>
<evidence type="ECO:0000256" key="7">
    <source>
        <dbReference type="PIRSR" id="PIRSR611782-1"/>
    </source>
</evidence>
<name>A0A7G1G708_9BACT</name>
<dbReference type="PANTHER" id="PTHR22939:SF129">
    <property type="entry name" value="SERINE PROTEASE HTRA2, MITOCHONDRIAL"/>
    <property type="match status" value="1"/>
</dbReference>
<dbReference type="InterPro" id="IPR009003">
    <property type="entry name" value="Peptidase_S1_PA"/>
</dbReference>
<feature type="binding site" evidence="8">
    <location>
        <position position="128"/>
    </location>
    <ligand>
        <name>substrate</name>
    </ligand>
</feature>
<comment type="similarity">
    <text evidence="1">Belongs to the peptidase S1C family.</text>
</comment>
<dbReference type="PANTHER" id="PTHR22939">
    <property type="entry name" value="SERINE PROTEASE FAMILY S1C HTRA-RELATED"/>
    <property type="match status" value="1"/>
</dbReference>
<keyword evidence="4" id="KW-0677">Repeat</keyword>
<feature type="active site" description="Charge relay system" evidence="7">
    <location>
        <position position="128"/>
    </location>
</feature>
<keyword evidence="5" id="KW-0378">Hydrolase</keyword>
<evidence type="ECO:0000313" key="11">
    <source>
        <dbReference type="EMBL" id="BBE30653.1"/>
    </source>
</evidence>
<dbReference type="SUPFAM" id="SSF50494">
    <property type="entry name" value="Trypsin-like serine proteases"/>
    <property type="match status" value="1"/>
</dbReference>
<dbReference type="FunCoup" id="A0A7G1G708">
    <property type="interactions" value="396"/>
</dbReference>
<dbReference type="AlphaFoldDB" id="A0A7G1G708"/>
<feature type="active site" description="Charge relay system" evidence="7">
    <location>
        <position position="206"/>
    </location>
</feature>
<feature type="signal peptide" evidence="9">
    <location>
        <begin position="1"/>
        <end position="19"/>
    </location>
</feature>
<dbReference type="EMBL" id="AP018712">
    <property type="protein sequence ID" value="BBE30653.1"/>
    <property type="molecule type" value="Genomic_DNA"/>
</dbReference>
<dbReference type="Proteomes" id="UP000516361">
    <property type="component" value="Chromosome"/>
</dbReference>
<dbReference type="PROSITE" id="PS50106">
    <property type="entry name" value="PDZ"/>
    <property type="match status" value="1"/>
</dbReference>
<evidence type="ECO:0000256" key="1">
    <source>
        <dbReference type="ARBA" id="ARBA00010541"/>
    </source>
</evidence>
<feature type="active site" description="Charge relay system" evidence="7">
    <location>
        <position position="98"/>
    </location>
</feature>
<organism evidence="11 12">
    <name type="scientific">Tepiditoga spiralis</name>
    <dbReference type="NCBI Taxonomy" id="2108365"/>
    <lineage>
        <taxon>Bacteria</taxon>
        <taxon>Thermotogati</taxon>
        <taxon>Thermotogota</taxon>
        <taxon>Thermotogae</taxon>
        <taxon>Petrotogales</taxon>
        <taxon>Petrotogaceae</taxon>
        <taxon>Tepiditoga</taxon>
    </lineage>
</organism>
<dbReference type="KEGG" id="ocy:OSSY52_07940"/>
<dbReference type="InterPro" id="IPR001478">
    <property type="entry name" value="PDZ"/>
</dbReference>
<evidence type="ECO:0000256" key="2">
    <source>
        <dbReference type="ARBA" id="ARBA00022670"/>
    </source>
</evidence>
<reference evidence="11 12" key="1">
    <citation type="submission" date="2018-06" db="EMBL/GenBank/DDBJ databases">
        <title>Genome sequencing of Oceanotoga sp. sy52.</title>
        <authorList>
            <person name="Mori K."/>
        </authorList>
    </citation>
    <scope>NUCLEOTIDE SEQUENCE [LARGE SCALE GENOMIC DNA]</scope>
    <source>
        <strain evidence="12">sy52</strain>
    </source>
</reference>
<evidence type="ECO:0000256" key="9">
    <source>
        <dbReference type="SAM" id="SignalP"/>
    </source>
</evidence>
<keyword evidence="2 11" id="KW-0645">Protease</keyword>
<dbReference type="InterPro" id="IPR001940">
    <property type="entry name" value="Peptidase_S1C"/>
</dbReference>
<dbReference type="GO" id="GO:0004252">
    <property type="term" value="F:serine-type endopeptidase activity"/>
    <property type="evidence" value="ECO:0007669"/>
    <property type="project" value="InterPro"/>
</dbReference>
<gene>
    <name evidence="11" type="ORF">OSSY52_07940</name>
</gene>
<feature type="binding site" evidence="8">
    <location>
        <position position="98"/>
    </location>
    <ligand>
        <name>substrate</name>
    </ligand>
</feature>
<evidence type="ECO:0000313" key="12">
    <source>
        <dbReference type="Proteomes" id="UP000516361"/>
    </source>
</evidence>
<evidence type="ECO:0000259" key="10">
    <source>
        <dbReference type="PROSITE" id="PS50106"/>
    </source>
</evidence>
<keyword evidence="3 9" id="KW-0732">Signal</keyword>
<evidence type="ECO:0000256" key="6">
    <source>
        <dbReference type="ARBA" id="ARBA00022825"/>
    </source>
</evidence>
<sequence length="461" mass="50437">MKKLLLLTTVVILSLNLFAFVNPNYESPVVNVVKEAAPAVVNIEASGKRTVATNPQFDDFFKRFFGGEIPGYQQEQEYTSLGTGFLFNKDGYILTNYHVVGGSDKITVTSVNGKKYKAKYIGGDNDLDIAVIKIDNKDNLPVLEIADSDNIEIGSWAIAIGNPLGFKNTVTVGVVSALNRKIEKPDGNGYYINLIQTDAAINPGNSGGPLLNIHAQVMGINTVIVNPQSGFVNLGFAIPINMAKRFADSIINGGKIEKAYLGVYMQPVTENLKNALGLKVDKGAYVSSVEKDSPADKNGIKKGDVIIKINNFKTDSAEELASIIKTFPAGTTVTVTLNRKGKEIKLEIPLGKRSSVVATAKKEYFGMSVRNLTSDDLSALRLPKDFHGVIVEEVNKGYAAQLGIKKDDVIYEAALNGREYQIKNVSDWNKIFSNLKKNSYVAFMVRRNNYSVTVSFYYRGE</sequence>
<dbReference type="Gene3D" id="2.30.42.10">
    <property type="match status" value="1"/>
</dbReference>
<keyword evidence="12" id="KW-1185">Reference proteome</keyword>
<feature type="binding site" evidence="8">
    <location>
        <begin position="204"/>
        <end position="206"/>
    </location>
    <ligand>
        <name>substrate</name>
    </ligand>
</feature>
<proteinExistence type="inferred from homology"/>
<dbReference type="InterPro" id="IPR011782">
    <property type="entry name" value="Pept_S1C_Do"/>
</dbReference>
<keyword evidence="6" id="KW-0720">Serine protease</keyword>
<feature type="domain" description="PDZ" evidence="10">
    <location>
        <begin position="262"/>
        <end position="339"/>
    </location>
</feature>
<dbReference type="Pfam" id="PF13365">
    <property type="entry name" value="Trypsin_2"/>
    <property type="match status" value="1"/>
</dbReference>
<dbReference type="SMART" id="SM00228">
    <property type="entry name" value="PDZ"/>
    <property type="match status" value="2"/>
</dbReference>
<dbReference type="NCBIfam" id="TIGR02037">
    <property type="entry name" value="degP_htrA_DO"/>
    <property type="match status" value="1"/>
</dbReference>
<dbReference type="GO" id="GO:0006508">
    <property type="term" value="P:proteolysis"/>
    <property type="evidence" value="ECO:0007669"/>
    <property type="project" value="UniProtKB-KW"/>
</dbReference>
<evidence type="ECO:0000256" key="4">
    <source>
        <dbReference type="ARBA" id="ARBA00022737"/>
    </source>
</evidence>
<dbReference type="Pfam" id="PF13180">
    <property type="entry name" value="PDZ_2"/>
    <property type="match status" value="1"/>
</dbReference>
<dbReference type="InterPro" id="IPR036034">
    <property type="entry name" value="PDZ_sf"/>
</dbReference>
<dbReference type="Gene3D" id="2.40.10.10">
    <property type="entry name" value="Trypsin-like serine proteases"/>
    <property type="match status" value="2"/>
</dbReference>
<evidence type="ECO:0000256" key="5">
    <source>
        <dbReference type="ARBA" id="ARBA00022801"/>
    </source>
</evidence>
<dbReference type="SUPFAM" id="SSF50156">
    <property type="entry name" value="PDZ domain-like"/>
    <property type="match status" value="2"/>
</dbReference>
<protein>
    <submittedName>
        <fullName evidence="11">Serine protease</fullName>
    </submittedName>
</protein>
<accession>A0A7G1G708</accession>
<dbReference type="InParanoid" id="A0A7G1G708"/>
<dbReference type="PRINTS" id="PR00834">
    <property type="entry name" value="PROTEASES2C"/>
</dbReference>
<dbReference type="InterPro" id="IPR043504">
    <property type="entry name" value="Peptidase_S1_PA_chymotrypsin"/>
</dbReference>
<evidence type="ECO:0000256" key="8">
    <source>
        <dbReference type="PIRSR" id="PIRSR611782-2"/>
    </source>
</evidence>
<dbReference type="Gene3D" id="2.30.42.60">
    <property type="match status" value="1"/>
</dbReference>
<evidence type="ECO:0000256" key="3">
    <source>
        <dbReference type="ARBA" id="ARBA00022729"/>
    </source>
</evidence>